<protein>
    <recommendedName>
        <fullName evidence="4">DUF4292 domain-containing protein</fullName>
    </recommendedName>
</protein>
<evidence type="ECO:0000313" key="2">
    <source>
        <dbReference type="EMBL" id="AAQ66085.1"/>
    </source>
</evidence>
<sequence>METGQRDRWRRQSHARQENRTRKIYPRKEEMMLRKKFGPLGISFIVVIFFVSLLVAGCGSTHTFGSISGAGNDMEVSSPAALFANIKEHYPRQDRFSATGKAILRFDQKEVNTRIELTLVRNRGIRLVAMPFPLVVAGRAWITPEGMTVTDAINKRYVTASYSQLSELTGIELSYRAFESLFLAQLFKADGASIVASDLLLSTGAQKGHLLSYQDNRKMEYISEIGSNRRPLSISIYDPSTHYRLATTYSSFREYGAEHNLPANFLLQVLHLGQVKGSLSLDLSKMRFTDIDETDVIPRVNTSTYRRMTLEDLSELF</sequence>
<name>Q7MVT4_PORGI</name>
<proteinExistence type="predicted"/>
<keyword evidence="1" id="KW-0812">Transmembrane</keyword>
<dbReference type="Pfam" id="PF14125">
    <property type="entry name" value="DUF4292"/>
    <property type="match status" value="1"/>
</dbReference>
<evidence type="ECO:0008006" key="4">
    <source>
        <dbReference type="Google" id="ProtNLM"/>
    </source>
</evidence>
<reference evidence="2 3" key="1">
    <citation type="journal article" date="2003" name="J. Bacteriol.">
        <title>Complete genome sequence of the oral pathogenic bacterium Porphyromonas gingivalis strain W83.</title>
        <authorList>
            <person name="Nelson K."/>
            <person name="Fleishmann R."/>
            <person name="DeBoy R."/>
            <person name="Paulsen I."/>
            <person name="Fouts D."/>
            <person name="Eisen J."/>
            <person name="Daugherty S."/>
            <person name="Dodson R."/>
            <person name="Durkin A."/>
            <person name="Gwinn M."/>
            <person name="Haft D."/>
            <person name="Kolonay J."/>
            <person name="Nelson W."/>
            <person name="White O."/>
            <person name="Mason T."/>
            <person name="Tallon L."/>
            <person name="Gray J."/>
            <person name="Granger D."/>
            <person name="Tettelin H."/>
            <person name="Dong H."/>
            <person name="Galvin J."/>
            <person name="Duncan M."/>
            <person name="Dewhirst F."/>
            <person name="Fraser C."/>
        </authorList>
    </citation>
    <scope>NUCLEOTIDE SEQUENCE [LARGE SCALE GENOMIC DNA]</scope>
    <source>
        <strain evidence="3">ATCC BAA-308 / W83</strain>
    </source>
</reference>
<keyword evidence="1" id="KW-1133">Transmembrane helix</keyword>
<evidence type="ECO:0000256" key="1">
    <source>
        <dbReference type="SAM" id="Phobius"/>
    </source>
</evidence>
<dbReference type="HOGENOM" id="CLU_969294_0_0_10"/>
<keyword evidence="1" id="KW-0472">Membrane</keyword>
<dbReference type="STRING" id="242619.PG_0955"/>
<dbReference type="EMBL" id="AE015924">
    <property type="protein sequence ID" value="AAQ66085.1"/>
    <property type="molecule type" value="Genomic_DNA"/>
</dbReference>
<feature type="transmembrane region" description="Helical" evidence="1">
    <location>
        <begin position="37"/>
        <end position="57"/>
    </location>
</feature>
<dbReference type="EnsemblBacteria" id="AAQ66085">
    <property type="protein sequence ID" value="AAQ66085"/>
    <property type="gene ID" value="PG_0955"/>
</dbReference>
<dbReference type="KEGG" id="pgi:PG_0955"/>
<dbReference type="AlphaFoldDB" id="Q7MVT4"/>
<keyword evidence="3" id="KW-1185">Reference proteome</keyword>
<evidence type="ECO:0000313" key="3">
    <source>
        <dbReference type="Proteomes" id="UP000000588"/>
    </source>
</evidence>
<organism evidence="2 3">
    <name type="scientific">Porphyromonas gingivalis (strain ATCC BAA-308 / W83)</name>
    <dbReference type="NCBI Taxonomy" id="242619"/>
    <lineage>
        <taxon>Bacteria</taxon>
        <taxon>Pseudomonadati</taxon>
        <taxon>Bacteroidota</taxon>
        <taxon>Bacteroidia</taxon>
        <taxon>Bacteroidales</taxon>
        <taxon>Porphyromonadaceae</taxon>
        <taxon>Porphyromonas</taxon>
    </lineage>
</organism>
<dbReference type="Proteomes" id="UP000000588">
    <property type="component" value="Chromosome"/>
</dbReference>
<gene>
    <name evidence="2" type="ordered locus">PG_0955</name>
</gene>
<accession>Q7MVT4</accession>
<dbReference type="InterPro" id="IPR025634">
    <property type="entry name" value="DUF4292"/>
</dbReference>